<comment type="caution">
    <text evidence="2">The sequence shown here is derived from an EMBL/GenBank/DDBJ whole genome shotgun (WGS) entry which is preliminary data.</text>
</comment>
<dbReference type="RefSeq" id="WP_242177998.1">
    <property type="nucleotide sequence ID" value="NZ_JAKQYM010000004.1"/>
</dbReference>
<keyword evidence="3" id="KW-1185">Reference proteome</keyword>
<evidence type="ECO:0000313" key="3">
    <source>
        <dbReference type="Proteomes" id="UP001139369"/>
    </source>
</evidence>
<protein>
    <submittedName>
        <fullName evidence="2">Uncharacterized protein</fullName>
    </submittedName>
</protein>
<feature type="compositionally biased region" description="Basic and acidic residues" evidence="1">
    <location>
        <begin position="59"/>
        <end position="74"/>
    </location>
</feature>
<sequence>MKKLFSISLSLIILLQSVGFNIDDIAQINKFIEHAEYHNKQYGDNVFVFISKHYGELKSPHEKEHQEEKEDHEQLPFNHNNCSHNGSIATYIVSSFKEELKTPFLLEQKKVANFYYQDPFSTSHSDEIIQPPRFS</sequence>
<dbReference type="Proteomes" id="UP001139369">
    <property type="component" value="Unassembled WGS sequence"/>
</dbReference>
<dbReference type="AlphaFoldDB" id="A0A9X2AJB4"/>
<dbReference type="EMBL" id="JAKQYM010000004">
    <property type="protein sequence ID" value="MCI2228867.1"/>
    <property type="molecule type" value="Genomic_DNA"/>
</dbReference>
<gene>
    <name evidence="2" type="ORF">MC378_06780</name>
</gene>
<feature type="region of interest" description="Disordered" evidence="1">
    <location>
        <begin position="59"/>
        <end position="81"/>
    </location>
</feature>
<proteinExistence type="predicted"/>
<organism evidence="2 3">
    <name type="scientific">Polaribacter marinus</name>
    <dbReference type="NCBI Taxonomy" id="2916838"/>
    <lineage>
        <taxon>Bacteria</taxon>
        <taxon>Pseudomonadati</taxon>
        <taxon>Bacteroidota</taxon>
        <taxon>Flavobacteriia</taxon>
        <taxon>Flavobacteriales</taxon>
        <taxon>Flavobacteriaceae</taxon>
    </lineage>
</organism>
<reference evidence="2" key="1">
    <citation type="submission" date="2022-02" db="EMBL/GenBank/DDBJ databases">
        <title>Polaribacter sp. MSW13, isolated from seawater.</title>
        <authorList>
            <person name="Kristyanto S."/>
            <person name="Jung J."/>
            <person name="Jeon C.O."/>
        </authorList>
    </citation>
    <scope>NUCLEOTIDE SEQUENCE</scope>
    <source>
        <strain evidence="2">MSW13</strain>
    </source>
</reference>
<evidence type="ECO:0000313" key="2">
    <source>
        <dbReference type="EMBL" id="MCI2228867.1"/>
    </source>
</evidence>
<accession>A0A9X2AJB4</accession>
<name>A0A9X2AJB4_9FLAO</name>
<evidence type="ECO:0000256" key="1">
    <source>
        <dbReference type="SAM" id="MobiDB-lite"/>
    </source>
</evidence>